<dbReference type="AlphaFoldDB" id="G9WXC1"/>
<dbReference type="RefSeq" id="WP_009524247.1">
    <property type="nucleotide sequence ID" value="NZ_JH414546.1"/>
</dbReference>
<dbReference type="EMBL" id="AFZE01000001">
    <property type="protein sequence ID" value="EHL16768.1"/>
    <property type="molecule type" value="Genomic_DNA"/>
</dbReference>
<name>G9WXC1_9FIRM</name>
<protein>
    <recommendedName>
        <fullName evidence="3">Rpn family recombination-promoting nuclease/putative transposase</fullName>
    </recommendedName>
</protein>
<dbReference type="PANTHER" id="PTHR41317">
    <property type="entry name" value="PD-(D_E)XK NUCLEASE FAMILY TRANSPOSASE"/>
    <property type="match status" value="1"/>
</dbReference>
<dbReference type="PANTHER" id="PTHR41317:SF1">
    <property type="entry name" value="PD-(D_E)XK NUCLEASE FAMILY TRANSPOSASE"/>
    <property type="match status" value="1"/>
</dbReference>
<dbReference type="BioCyc" id="EBAC796937-HMP:GMGH-10-MONOMER"/>
<dbReference type="InterPro" id="IPR010106">
    <property type="entry name" value="RpnA"/>
</dbReference>
<gene>
    <name evidence="1" type="ORF">HMPREF9629_00010</name>
</gene>
<reference evidence="1 2" key="1">
    <citation type="submission" date="2011-08" db="EMBL/GenBank/DDBJ databases">
        <title>The Genome Sequence of Eubacteriaceae bacterium ACC19a.</title>
        <authorList>
            <consortium name="The Broad Institute Genome Sequencing Platform"/>
            <person name="Earl A."/>
            <person name="Ward D."/>
            <person name="Feldgarden M."/>
            <person name="Gevers D."/>
            <person name="Sizova M."/>
            <person name="Hazen A."/>
            <person name="Epstein S."/>
            <person name="Young S.K."/>
            <person name="Zeng Q."/>
            <person name="Gargeya S."/>
            <person name="Fitzgerald M."/>
            <person name="Haas B."/>
            <person name="Abouelleil A."/>
            <person name="Alvarado L."/>
            <person name="Arachchi H.M."/>
            <person name="Berlin A."/>
            <person name="Brown A."/>
            <person name="Chapman S.B."/>
            <person name="Chen Z."/>
            <person name="Dunbar C."/>
            <person name="Freedman E."/>
            <person name="Gearin G."/>
            <person name="Gellesch M."/>
            <person name="Goldberg J."/>
            <person name="Griggs A."/>
            <person name="Gujja S."/>
            <person name="Heiman D."/>
            <person name="Howarth C."/>
            <person name="Larson L."/>
            <person name="Lui A."/>
            <person name="MacDonald P.J.P."/>
            <person name="Montmayeur A."/>
            <person name="Murphy C."/>
            <person name="Neiman D."/>
            <person name="Pearson M."/>
            <person name="Priest M."/>
            <person name="Roberts A."/>
            <person name="Saif S."/>
            <person name="Shea T."/>
            <person name="Shenoy N."/>
            <person name="Sisk P."/>
            <person name="Stolte C."/>
            <person name="Sykes S."/>
            <person name="Wortman J."/>
            <person name="Nusbaum C."/>
            <person name="Birren B."/>
        </authorList>
    </citation>
    <scope>NUCLEOTIDE SEQUENCE [LARGE SCALE GENOMIC DNA]</scope>
    <source>
        <strain evidence="1 2">ACC19a</strain>
    </source>
</reference>
<sequence length="296" mass="35184">MQDYINCLGYDKTQLTLRNDYAFKWLFGKEENKDILIALLSIITGIKKEDLQEITVENTYLSKQHYTEKTGILDIKAVLKNGKRISIEMQNKWQTDYAKRVLFYWSKRYIENFKQSQAYRNLNKTILITLLNERFPYSDKVHSIYKLLEEKEHTPLDDILEIHFLDMTKIQEYDLSELEKWLLFIKTTKDEVREMLAEKDKTMKKANEALGRFWSNKEEREKYEAEFRYECDMASLREDGIDIGMRKGIGIGRQEGIGIGRQDEKIYIAKNMINKHMDINLISQLTDLSVDDIMRL</sequence>
<dbReference type="Pfam" id="PF12784">
    <property type="entry name" value="PDDEXK_2"/>
    <property type="match status" value="1"/>
</dbReference>
<proteinExistence type="predicted"/>
<evidence type="ECO:0000313" key="1">
    <source>
        <dbReference type="EMBL" id="EHL16768.1"/>
    </source>
</evidence>
<accession>G9WXC1</accession>
<evidence type="ECO:0008006" key="3">
    <source>
        <dbReference type="Google" id="ProtNLM"/>
    </source>
</evidence>
<dbReference type="Proteomes" id="UP000006437">
    <property type="component" value="Unassembled WGS sequence"/>
</dbReference>
<organism evidence="1 2">
    <name type="scientific">Peptoanaerobacter stomatis</name>
    <dbReference type="NCBI Taxonomy" id="796937"/>
    <lineage>
        <taxon>Bacteria</taxon>
        <taxon>Bacillati</taxon>
        <taxon>Bacillota</taxon>
        <taxon>Clostridia</taxon>
        <taxon>Peptostreptococcales</taxon>
        <taxon>Filifactoraceae</taxon>
        <taxon>Peptoanaerobacter</taxon>
    </lineage>
</organism>
<dbReference type="NCBIfam" id="TIGR01784">
    <property type="entry name" value="T_den_put_tspse"/>
    <property type="match status" value="1"/>
</dbReference>
<comment type="caution">
    <text evidence="1">The sequence shown here is derived from an EMBL/GenBank/DDBJ whole genome shotgun (WGS) entry which is preliminary data.</text>
</comment>
<dbReference type="HOGENOM" id="CLU_057504_0_2_9"/>
<evidence type="ECO:0000313" key="2">
    <source>
        <dbReference type="Proteomes" id="UP000006437"/>
    </source>
</evidence>